<feature type="chain" id="PRO_5012136534" evidence="1">
    <location>
        <begin position="28"/>
        <end position="106"/>
    </location>
</feature>
<proteinExistence type="predicted"/>
<organism evidence="2 3">
    <name type="scientific">Clunio marinus</name>
    <dbReference type="NCBI Taxonomy" id="568069"/>
    <lineage>
        <taxon>Eukaryota</taxon>
        <taxon>Metazoa</taxon>
        <taxon>Ecdysozoa</taxon>
        <taxon>Arthropoda</taxon>
        <taxon>Hexapoda</taxon>
        <taxon>Insecta</taxon>
        <taxon>Pterygota</taxon>
        <taxon>Neoptera</taxon>
        <taxon>Endopterygota</taxon>
        <taxon>Diptera</taxon>
        <taxon>Nematocera</taxon>
        <taxon>Chironomoidea</taxon>
        <taxon>Chironomidae</taxon>
        <taxon>Clunio</taxon>
    </lineage>
</organism>
<accession>A0A1J1IST4</accession>
<evidence type="ECO:0000313" key="2">
    <source>
        <dbReference type="EMBL" id="CRL01577.1"/>
    </source>
</evidence>
<gene>
    <name evidence="2" type="ORF">CLUMA_CG014568</name>
</gene>
<evidence type="ECO:0000256" key="1">
    <source>
        <dbReference type="SAM" id="SignalP"/>
    </source>
</evidence>
<reference evidence="2 3" key="1">
    <citation type="submission" date="2015-04" db="EMBL/GenBank/DDBJ databases">
        <authorList>
            <person name="Syromyatnikov M.Y."/>
            <person name="Popov V.N."/>
        </authorList>
    </citation>
    <scope>NUCLEOTIDE SEQUENCE [LARGE SCALE GENOMIC DNA]</scope>
</reference>
<dbReference type="AlphaFoldDB" id="A0A1J1IST4"/>
<keyword evidence="3" id="KW-1185">Reference proteome</keyword>
<name>A0A1J1IST4_9DIPT</name>
<evidence type="ECO:0000313" key="3">
    <source>
        <dbReference type="Proteomes" id="UP000183832"/>
    </source>
</evidence>
<dbReference type="EMBL" id="CVRI01000055">
    <property type="protein sequence ID" value="CRL01577.1"/>
    <property type="molecule type" value="Genomic_DNA"/>
</dbReference>
<keyword evidence="1" id="KW-0732">Signal</keyword>
<dbReference type="Proteomes" id="UP000183832">
    <property type="component" value="Unassembled WGS sequence"/>
</dbReference>
<protein>
    <submittedName>
        <fullName evidence="2">CLUMA_CG014568, isoform A</fullName>
    </submittedName>
</protein>
<sequence length="106" mass="12252">MPDGVPLFLSLPLYMLRFFLAPYSTEEISLMSSCDVVGRQPTTKSMWLTILTLLRVLHNTTSNVQCSGKYDRNIFNNKNCKQEEVNKVNERKLAVTLTANYEYLRK</sequence>
<feature type="signal peptide" evidence="1">
    <location>
        <begin position="1"/>
        <end position="27"/>
    </location>
</feature>